<dbReference type="EMBL" id="CACRTV010000057">
    <property type="protein sequence ID" value="VYU47069.1"/>
    <property type="molecule type" value="Genomic_DNA"/>
</dbReference>
<dbReference type="RefSeq" id="WP_156561757.1">
    <property type="nucleotide sequence ID" value="NZ_CACRTV010000057.1"/>
</dbReference>
<protein>
    <submittedName>
        <fullName evidence="2">Bacterial membrane flanked domain protein</fullName>
    </submittedName>
</protein>
<feature type="domain" description="YdbS-like PH" evidence="1">
    <location>
        <begin position="18"/>
        <end position="91"/>
    </location>
</feature>
<dbReference type="Pfam" id="PF03703">
    <property type="entry name" value="bPH_2"/>
    <property type="match status" value="1"/>
</dbReference>
<evidence type="ECO:0000313" key="2">
    <source>
        <dbReference type="EMBL" id="VYU47069.1"/>
    </source>
</evidence>
<evidence type="ECO:0000259" key="1">
    <source>
        <dbReference type="Pfam" id="PF03703"/>
    </source>
</evidence>
<organism evidence="2">
    <name type="scientific">Clostridium paraputrificum</name>
    <dbReference type="NCBI Taxonomy" id="29363"/>
    <lineage>
        <taxon>Bacteria</taxon>
        <taxon>Bacillati</taxon>
        <taxon>Bacillota</taxon>
        <taxon>Clostridia</taxon>
        <taxon>Eubacteriales</taxon>
        <taxon>Clostridiaceae</taxon>
        <taxon>Clostridium</taxon>
    </lineage>
</organism>
<name>A0A6N3F565_9CLOT</name>
<dbReference type="InterPro" id="IPR005182">
    <property type="entry name" value="YdbS-like_PH"/>
</dbReference>
<proteinExistence type="predicted"/>
<gene>
    <name evidence="2" type="ORF">CPLFYP93_02391</name>
</gene>
<reference evidence="2" key="1">
    <citation type="submission" date="2019-11" db="EMBL/GenBank/DDBJ databases">
        <authorList>
            <person name="Feng L."/>
        </authorList>
    </citation>
    <scope>NUCLEOTIDE SEQUENCE</scope>
    <source>
        <strain evidence="2">CParaputrificumLFYP93</strain>
    </source>
</reference>
<accession>A0A6N3F565</accession>
<sequence length="118" mass="13980">MDKTFNSHWCGIKNPFLSYRLTDTTLFVRKGFLVTKEEQILLYRVTDLTKAEHIVDRLLKQSSIQILSTDKTCPCVILKNIKDGDEIRDILNKLVEKERIRHRTNPREIFDREVDFDV</sequence>
<dbReference type="AlphaFoldDB" id="A0A6N3F565"/>